<evidence type="ECO:0000256" key="1">
    <source>
        <dbReference type="SAM" id="MobiDB-lite"/>
    </source>
</evidence>
<evidence type="ECO:0000313" key="3">
    <source>
        <dbReference type="Proteomes" id="UP001500665"/>
    </source>
</evidence>
<evidence type="ECO:0000313" key="2">
    <source>
        <dbReference type="EMBL" id="GAA0964588.1"/>
    </source>
</evidence>
<organism evidence="2 3">
    <name type="scientific">Actinocorallia libanotica</name>
    <dbReference type="NCBI Taxonomy" id="46162"/>
    <lineage>
        <taxon>Bacteria</taxon>
        <taxon>Bacillati</taxon>
        <taxon>Actinomycetota</taxon>
        <taxon>Actinomycetes</taxon>
        <taxon>Streptosporangiales</taxon>
        <taxon>Thermomonosporaceae</taxon>
        <taxon>Actinocorallia</taxon>
    </lineage>
</organism>
<feature type="compositionally biased region" description="Acidic residues" evidence="1">
    <location>
        <begin position="85"/>
        <end position="96"/>
    </location>
</feature>
<evidence type="ECO:0008006" key="4">
    <source>
        <dbReference type="Google" id="ProtNLM"/>
    </source>
</evidence>
<gene>
    <name evidence="2" type="ORF">GCM10009550_62800</name>
</gene>
<sequence>MASRGSLAVAAGGIASLVLVPVITLVLAARSDDPALGPEVVVTGTTPADRATATPEPSLKPHKTTKPDTDTVSPVQPPPPVPGGGEDDDGGDDDDD</sequence>
<comment type="caution">
    <text evidence="2">The sequence shown here is derived from an EMBL/GenBank/DDBJ whole genome shotgun (WGS) entry which is preliminary data.</text>
</comment>
<keyword evidence="3" id="KW-1185">Reference proteome</keyword>
<feature type="region of interest" description="Disordered" evidence="1">
    <location>
        <begin position="29"/>
        <end position="96"/>
    </location>
</feature>
<protein>
    <recommendedName>
        <fullName evidence="4">Small secreted hydrophilic protein</fullName>
    </recommendedName>
</protein>
<accession>A0ABN1RVL0</accession>
<reference evidence="2 3" key="1">
    <citation type="journal article" date="2019" name="Int. J. Syst. Evol. Microbiol.">
        <title>The Global Catalogue of Microorganisms (GCM) 10K type strain sequencing project: providing services to taxonomists for standard genome sequencing and annotation.</title>
        <authorList>
            <consortium name="The Broad Institute Genomics Platform"/>
            <consortium name="The Broad Institute Genome Sequencing Center for Infectious Disease"/>
            <person name="Wu L."/>
            <person name="Ma J."/>
        </authorList>
    </citation>
    <scope>NUCLEOTIDE SEQUENCE [LARGE SCALE GENOMIC DNA]</scope>
    <source>
        <strain evidence="2 3">JCM 10696</strain>
    </source>
</reference>
<dbReference type="Proteomes" id="UP001500665">
    <property type="component" value="Unassembled WGS sequence"/>
</dbReference>
<dbReference type="RefSeq" id="WP_344244939.1">
    <property type="nucleotide sequence ID" value="NZ_BAAAHH010000034.1"/>
</dbReference>
<name>A0ABN1RVL0_9ACTN</name>
<dbReference type="EMBL" id="BAAAHH010000034">
    <property type="protein sequence ID" value="GAA0964588.1"/>
    <property type="molecule type" value="Genomic_DNA"/>
</dbReference>
<proteinExistence type="predicted"/>